<dbReference type="GO" id="GO:0016787">
    <property type="term" value="F:hydrolase activity"/>
    <property type="evidence" value="ECO:0007669"/>
    <property type="project" value="UniProtKB-KW"/>
</dbReference>
<reference evidence="1 2" key="1">
    <citation type="submission" date="2019-07" db="EMBL/GenBank/DDBJ databases">
        <title>Genome sequence of 2 isolates from Red Sea Mangroves.</title>
        <authorList>
            <person name="Sefrji F."/>
            <person name="Michoud G."/>
            <person name="Merlino G."/>
            <person name="Daffonchio D."/>
        </authorList>
    </citation>
    <scope>NUCLEOTIDE SEQUENCE [LARGE SCALE GENOMIC DNA]</scope>
    <source>
        <strain evidence="1 2">R1DC41</strain>
    </source>
</reference>
<organism evidence="1 2">
    <name type="scientific">Mangrovibacillus cuniculi</name>
    <dbReference type="NCBI Taxonomy" id="2593652"/>
    <lineage>
        <taxon>Bacteria</taxon>
        <taxon>Bacillati</taxon>
        <taxon>Bacillota</taxon>
        <taxon>Bacilli</taxon>
        <taxon>Bacillales</taxon>
        <taxon>Bacillaceae</taxon>
        <taxon>Mangrovibacillus</taxon>
    </lineage>
</organism>
<evidence type="ECO:0000313" key="1">
    <source>
        <dbReference type="EMBL" id="QPC47307.1"/>
    </source>
</evidence>
<dbReference type="Proteomes" id="UP000593626">
    <property type="component" value="Chromosome"/>
</dbReference>
<protein>
    <submittedName>
        <fullName evidence="1">Hydrolase</fullName>
    </submittedName>
</protein>
<dbReference type="AlphaFoldDB" id="A0A7S8CCB4"/>
<evidence type="ECO:0000313" key="2">
    <source>
        <dbReference type="Proteomes" id="UP000593626"/>
    </source>
</evidence>
<keyword evidence="2" id="KW-1185">Reference proteome</keyword>
<dbReference type="KEGG" id="mcui:G8O30_10155"/>
<sequence>MTNEKHTYYVCLARGQIMRTKDDSTWEYEIQATDEEIVRLREIFDSNYSSDWQGFFRAHVPYLQYHYDRENDANDANMYRIYEILHELGTPDAKKFIEEQGFLQHKPESLEHDPNQEETT</sequence>
<proteinExistence type="predicted"/>
<name>A0A7S8CCB4_9BACI</name>
<accession>A0A7S8CCB4</accession>
<gene>
    <name evidence="1" type="ORF">G8O30_10155</name>
</gene>
<keyword evidence="1" id="KW-0378">Hydrolase</keyword>
<dbReference type="RefSeq" id="WP_239671976.1">
    <property type="nucleotide sequence ID" value="NZ_CP049742.1"/>
</dbReference>
<dbReference type="EMBL" id="CP049742">
    <property type="protein sequence ID" value="QPC47307.1"/>
    <property type="molecule type" value="Genomic_DNA"/>
</dbReference>